<accession>A0A5E4PHV1</accession>
<dbReference type="EMBL" id="LR699119">
    <property type="protein sequence ID" value="VVC75982.1"/>
    <property type="molecule type" value="Genomic_DNA"/>
</dbReference>
<dbReference type="InterPro" id="IPR058530">
    <property type="entry name" value="Baseplate_J-like_C"/>
</dbReference>
<dbReference type="KEGG" id="asip:AQUSIP_12830"/>
<gene>
    <name evidence="3" type="ORF">AQUSIP_12830</name>
</gene>
<dbReference type="Pfam" id="PF04865">
    <property type="entry name" value="Baseplate_J"/>
    <property type="match status" value="1"/>
</dbReference>
<evidence type="ECO:0000259" key="2">
    <source>
        <dbReference type="Pfam" id="PF26079"/>
    </source>
</evidence>
<evidence type="ECO:0000313" key="3">
    <source>
        <dbReference type="EMBL" id="VVC75982.1"/>
    </source>
</evidence>
<dbReference type="Pfam" id="PF26079">
    <property type="entry name" value="Baseplate_J_C"/>
    <property type="match status" value="1"/>
</dbReference>
<feature type="domain" description="Baseplate protein J-like barrel" evidence="1">
    <location>
        <begin position="91"/>
        <end position="189"/>
    </location>
</feature>
<evidence type="ECO:0000259" key="1">
    <source>
        <dbReference type="Pfam" id="PF04865"/>
    </source>
</evidence>
<dbReference type="Proteomes" id="UP000324194">
    <property type="component" value="Chromosome 1"/>
</dbReference>
<feature type="domain" description="Baseplate J-like C-terminal" evidence="2">
    <location>
        <begin position="292"/>
        <end position="375"/>
    </location>
</feature>
<dbReference type="RefSeq" id="WP_148339238.1">
    <property type="nucleotide sequence ID" value="NZ_LR699119.1"/>
</dbReference>
<reference evidence="3 4" key="1">
    <citation type="submission" date="2019-08" db="EMBL/GenBank/DDBJ databases">
        <authorList>
            <person name="Guy L."/>
        </authorList>
    </citation>
    <scope>NUCLEOTIDE SEQUENCE [LARGE SCALE GENOMIC DNA]</scope>
    <source>
        <strain evidence="3 4">SGT-108</strain>
    </source>
</reference>
<proteinExistence type="predicted"/>
<dbReference type="PANTHER" id="PTHR37829">
    <property type="entry name" value="PHAGE-LIKE ELEMENT PBSX PROTEIN XKDT"/>
    <property type="match status" value="1"/>
</dbReference>
<evidence type="ECO:0000313" key="4">
    <source>
        <dbReference type="Proteomes" id="UP000324194"/>
    </source>
</evidence>
<dbReference type="InterPro" id="IPR006949">
    <property type="entry name" value="Barrel_Baseplate_J-like"/>
</dbReference>
<dbReference type="OrthoDB" id="7012887at2"/>
<sequence>MPLQTQDFTTLVRNQIAAIQASSTDLLDFTTGSVLLALIEANTAGVALWLQGLASYDLSLARAATSNGTDLDSWMADFGFVREPATYATGTVTFARTDASIQTLIAVGAQVQTSNAVAVFSVTADTTDPNYNASLNGYVLNAGITSITVPVQATVAGTSGNVGANTITVAISPIAYVDTVTNAASFTNGMNAENDADFRARFVLYLASLSKATYSAIAYAIETVTGVTSYSITENEDYSGTTKYGYFYVVVDDGTGTPSGGFISTVNDAVDAVRGLTITFGVFAPIVVTVDAAMTVTAATGYDHGAVAALVETAIEDYLNNLDLGEPVYYTRIMQIAYDASPGVLNVSGYTLDGGTSDIAITAKQIAKAGTVTIS</sequence>
<protein>
    <submittedName>
        <fullName evidence="3">Uncharacterized protein</fullName>
    </submittedName>
</protein>
<keyword evidence="4" id="KW-1185">Reference proteome</keyword>
<name>A0A5E4PHV1_9COXI</name>
<organism evidence="3 4">
    <name type="scientific">Aquicella siphonis</name>
    <dbReference type="NCBI Taxonomy" id="254247"/>
    <lineage>
        <taxon>Bacteria</taxon>
        <taxon>Pseudomonadati</taxon>
        <taxon>Pseudomonadota</taxon>
        <taxon>Gammaproteobacteria</taxon>
        <taxon>Legionellales</taxon>
        <taxon>Coxiellaceae</taxon>
        <taxon>Aquicella</taxon>
    </lineage>
</organism>
<dbReference type="PANTHER" id="PTHR37829:SF3">
    <property type="entry name" value="PROTEIN JAYE-RELATED"/>
    <property type="match status" value="1"/>
</dbReference>
<dbReference type="InterPro" id="IPR052399">
    <property type="entry name" value="Phage_Baseplate_Assmbl_Protein"/>
</dbReference>
<dbReference type="AlphaFoldDB" id="A0A5E4PHV1"/>